<gene>
    <name evidence="2" type="ORF">EJ08DRAFT_650498</name>
</gene>
<proteinExistence type="predicted"/>
<dbReference type="EMBL" id="MU007048">
    <property type="protein sequence ID" value="KAF2429268.1"/>
    <property type="molecule type" value="Genomic_DNA"/>
</dbReference>
<organism evidence="2 3">
    <name type="scientific">Tothia fuscella</name>
    <dbReference type="NCBI Taxonomy" id="1048955"/>
    <lineage>
        <taxon>Eukaryota</taxon>
        <taxon>Fungi</taxon>
        <taxon>Dikarya</taxon>
        <taxon>Ascomycota</taxon>
        <taxon>Pezizomycotina</taxon>
        <taxon>Dothideomycetes</taxon>
        <taxon>Pleosporomycetidae</taxon>
        <taxon>Venturiales</taxon>
        <taxon>Cylindrosympodiaceae</taxon>
        <taxon>Tothia</taxon>
    </lineage>
</organism>
<feature type="compositionally biased region" description="Basic and acidic residues" evidence="1">
    <location>
        <begin position="1"/>
        <end position="13"/>
    </location>
</feature>
<dbReference type="AlphaFoldDB" id="A0A9P4NPS9"/>
<evidence type="ECO:0000313" key="2">
    <source>
        <dbReference type="EMBL" id="KAF2429268.1"/>
    </source>
</evidence>
<protein>
    <submittedName>
        <fullName evidence="2">Uncharacterized protein</fullName>
    </submittedName>
</protein>
<dbReference type="Proteomes" id="UP000800235">
    <property type="component" value="Unassembled WGS sequence"/>
</dbReference>
<comment type="caution">
    <text evidence="2">The sequence shown here is derived from an EMBL/GenBank/DDBJ whole genome shotgun (WGS) entry which is preliminary data.</text>
</comment>
<evidence type="ECO:0000313" key="3">
    <source>
        <dbReference type="Proteomes" id="UP000800235"/>
    </source>
</evidence>
<name>A0A9P4NPS9_9PEZI</name>
<dbReference type="OrthoDB" id="2530422at2759"/>
<evidence type="ECO:0000256" key="1">
    <source>
        <dbReference type="SAM" id="MobiDB-lite"/>
    </source>
</evidence>
<accession>A0A9P4NPS9</accession>
<sequence length="157" mass="18642">MSSRYKYNDRYEPWNDGYEPSQPHWTDLVYDSEEERPLKFPKSAFKRDAEGCEWDPEGYNDSGYNKEGFSRQGLDRFKCDRNGMHRELKNVKFDSRGFDRNGLNIEGYNRQGKNEFGYTVDTISAMENDPKFLRSPKAKDWVVGGKYFHDRNFEETD</sequence>
<reference evidence="2" key="1">
    <citation type="journal article" date="2020" name="Stud. Mycol.">
        <title>101 Dothideomycetes genomes: a test case for predicting lifestyles and emergence of pathogens.</title>
        <authorList>
            <person name="Haridas S."/>
            <person name="Albert R."/>
            <person name="Binder M."/>
            <person name="Bloem J."/>
            <person name="Labutti K."/>
            <person name="Salamov A."/>
            <person name="Andreopoulos B."/>
            <person name="Baker S."/>
            <person name="Barry K."/>
            <person name="Bills G."/>
            <person name="Bluhm B."/>
            <person name="Cannon C."/>
            <person name="Castanera R."/>
            <person name="Culley D."/>
            <person name="Daum C."/>
            <person name="Ezra D."/>
            <person name="Gonzalez J."/>
            <person name="Henrissat B."/>
            <person name="Kuo A."/>
            <person name="Liang C."/>
            <person name="Lipzen A."/>
            <person name="Lutzoni F."/>
            <person name="Magnuson J."/>
            <person name="Mondo S."/>
            <person name="Nolan M."/>
            <person name="Ohm R."/>
            <person name="Pangilinan J."/>
            <person name="Park H.-J."/>
            <person name="Ramirez L."/>
            <person name="Alfaro M."/>
            <person name="Sun H."/>
            <person name="Tritt A."/>
            <person name="Yoshinaga Y."/>
            <person name="Zwiers L.-H."/>
            <person name="Turgeon B."/>
            <person name="Goodwin S."/>
            <person name="Spatafora J."/>
            <person name="Crous P."/>
            <person name="Grigoriev I."/>
        </authorList>
    </citation>
    <scope>NUCLEOTIDE SEQUENCE</scope>
    <source>
        <strain evidence="2">CBS 130266</strain>
    </source>
</reference>
<feature type="region of interest" description="Disordered" evidence="1">
    <location>
        <begin position="1"/>
        <end position="22"/>
    </location>
</feature>
<keyword evidence="3" id="KW-1185">Reference proteome</keyword>